<evidence type="ECO:0000256" key="7">
    <source>
        <dbReference type="RuleBase" id="RU363032"/>
    </source>
</evidence>
<feature type="transmembrane region" description="Helical" evidence="7">
    <location>
        <begin position="308"/>
        <end position="327"/>
    </location>
</feature>
<keyword evidence="3" id="KW-1003">Cell membrane</keyword>
<evidence type="ECO:0000256" key="6">
    <source>
        <dbReference type="ARBA" id="ARBA00023136"/>
    </source>
</evidence>
<evidence type="ECO:0000256" key="5">
    <source>
        <dbReference type="ARBA" id="ARBA00022989"/>
    </source>
</evidence>
<evidence type="ECO:0000313" key="10">
    <source>
        <dbReference type="Proteomes" id="UP000051913"/>
    </source>
</evidence>
<evidence type="ECO:0000256" key="4">
    <source>
        <dbReference type="ARBA" id="ARBA00022692"/>
    </source>
</evidence>
<evidence type="ECO:0000256" key="3">
    <source>
        <dbReference type="ARBA" id="ARBA00022475"/>
    </source>
</evidence>
<feature type="domain" description="ABC transmembrane type-1" evidence="8">
    <location>
        <begin position="97"/>
        <end position="331"/>
    </location>
</feature>
<dbReference type="SUPFAM" id="SSF161098">
    <property type="entry name" value="MetI-like"/>
    <property type="match status" value="1"/>
</dbReference>
<dbReference type="EMBL" id="LLXX01000141">
    <property type="protein sequence ID" value="KRR03394.1"/>
    <property type="molecule type" value="Genomic_DNA"/>
</dbReference>
<feature type="transmembrane region" description="Helical" evidence="7">
    <location>
        <begin position="209"/>
        <end position="228"/>
    </location>
</feature>
<feature type="transmembrane region" description="Helical" evidence="7">
    <location>
        <begin position="143"/>
        <end position="168"/>
    </location>
</feature>
<evidence type="ECO:0000256" key="2">
    <source>
        <dbReference type="ARBA" id="ARBA00022448"/>
    </source>
</evidence>
<keyword evidence="4 7" id="KW-0812">Transmembrane</keyword>
<dbReference type="AlphaFoldDB" id="A0A0R3L670"/>
<accession>A0A0R3L670</accession>
<organism evidence="9 10">
    <name type="scientific">Bradyrhizobium valentinum</name>
    <dbReference type="NCBI Taxonomy" id="1518501"/>
    <lineage>
        <taxon>Bacteria</taxon>
        <taxon>Pseudomonadati</taxon>
        <taxon>Pseudomonadota</taxon>
        <taxon>Alphaproteobacteria</taxon>
        <taxon>Hyphomicrobiales</taxon>
        <taxon>Nitrobacteraceae</taxon>
        <taxon>Bradyrhizobium</taxon>
    </lineage>
</organism>
<dbReference type="Pfam" id="PF19300">
    <property type="entry name" value="BPD_transp_1_N"/>
    <property type="match status" value="1"/>
</dbReference>
<sequence length="343" mass="37232">MRTLKYIGRRLLVLVPQLFLISIVTFTLVRMLPGDPARLELGPLAPEEGVELLRHQLRLDEPLPQQYIAYLQRLLQGDFGRSWVNSSSVAQDLLVRAPATLELITAGMLIVLVIMVPIALLSASPSRGWLARATRRVSFGYGLLAGALPDFWLGLVLIFVFFSVLGWAPGPEGRLAILDLPPARVTGFYVVDALLAGNFDTFESALSHLALPAVTLAFVYGGPIFKMVRASMEAALRSDYTIYAEGLGLPRRTVLLWAMRNAAPPAVVVTGVVAGYLLGGAVLIETVFNLNGIGRYAVQSITTADYAPIQGFVLVAAVFTVMVNLIVDLLQFMIDPRVSARAS</sequence>
<keyword evidence="6 7" id="KW-0472">Membrane</keyword>
<dbReference type="Pfam" id="PF00528">
    <property type="entry name" value="BPD_transp_1"/>
    <property type="match status" value="1"/>
</dbReference>
<dbReference type="GO" id="GO:0071916">
    <property type="term" value="F:dipeptide transmembrane transporter activity"/>
    <property type="evidence" value="ECO:0007669"/>
    <property type="project" value="TreeGrafter"/>
</dbReference>
<dbReference type="Proteomes" id="UP000051913">
    <property type="component" value="Unassembled WGS sequence"/>
</dbReference>
<feature type="transmembrane region" description="Helical" evidence="7">
    <location>
        <begin position="12"/>
        <end position="32"/>
    </location>
</feature>
<dbReference type="PANTHER" id="PTHR43163">
    <property type="entry name" value="DIPEPTIDE TRANSPORT SYSTEM PERMEASE PROTEIN DPPB-RELATED"/>
    <property type="match status" value="1"/>
</dbReference>
<dbReference type="InterPro" id="IPR000515">
    <property type="entry name" value="MetI-like"/>
</dbReference>
<feature type="transmembrane region" description="Helical" evidence="7">
    <location>
        <begin position="266"/>
        <end position="288"/>
    </location>
</feature>
<dbReference type="InterPro" id="IPR035906">
    <property type="entry name" value="MetI-like_sf"/>
</dbReference>
<comment type="similarity">
    <text evidence="7">Belongs to the binding-protein-dependent transport system permease family.</text>
</comment>
<comment type="subcellular location">
    <subcellularLocation>
        <location evidence="1 7">Cell membrane</location>
        <topology evidence="1 7">Multi-pass membrane protein</topology>
    </subcellularLocation>
</comment>
<dbReference type="PANTHER" id="PTHR43163:SF6">
    <property type="entry name" value="DIPEPTIDE TRANSPORT SYSTEM PERMEASE PROTEIN DPPB-RELATED"/>
    <property type="match status" value="1"/>
</dbReference>
<dbReference type="PROSITE" id="PS50928">
    <property type="entry name" value="ABC_TM1"/>
    <property type="match status" value="1"/>
</dbReference>
<reference evidence="9 10" key="1">
    <citation type="submission" date="2014-03" db="EMBL/GenBank/DDBJ databases">
        <title>Bradyrhizobium valentinum sp. nov., isolated from effective nodules of Lupinus mariae-josephae, a lupine endemic of basic-lime soils in Eastern Spain.</title>
        <authorList>
            <person name="Duran D."/>
            <person name="Rey L."/>
            <person name="Navarro A."/>
            <person name="Busquets A."/>
            <person name="Imperial J."/>
            <person name="Ruiz-Argueso T."/>
        </authorList>
    </citation>
    <scope>NUCLEOTIDE SEQUENCE [LARGE SCALE GENOMIC DNA]</scope>
    <source>
        <strain evidence="9 10">LmjM3</strain>
    </source>
</reference>
<dbReference type="CDD" id="cd06261">
    <property type="entry name" value="TM_PBP2"/>
    <property type="match status" value="1"/>
</dbReference>
<evidence type="ECO:0000313" key="9">
    <source>
        <dbReference type="EMBL" id="KRR03394.1"/>
    </source>
</evidence>
<keyword evidence="10" id="KW-1185">Reference proteome</keyword>
<gene>
    <name evidence="9" type="ORF">CP49_10245</name>
</gene>
<feature type="transmembrane region" description="Helical" evidence="7">
    <location>
        <begin position="103"/>
        <end position="123"/>
    </location>
</feature>
<evidence type="ECO:0000259" key="8">
    <source>
        <dbReference type="PROSITE" id="PS50928"/>
    </source>
</evidence>
<name>A0A0R3L670_9BRAD</name>
<evidence type="ECO:0000256" key="1">
    <source>
        <dbReference type="ARBA" id="ARBA00004651"/>
    </source>
</evidence>
<proteinExistence type="inferred from homology"/>
<dbReference type="InterPro" id="IPR045621">
    <property type="entry name" value="BPD_transp_1_N"/>
</dbReference>
<keyword evidence="5 7" id="KW-1133">Transmembrane helix</keyword>
<dbReference type="RefSeq" id="WP_057852737.1">
    <property type="nucleotide sequence ID" value="NZ_LLXX01000141.1"/>
</dbReference>
<dbReference type="STRING" id="1518501.CQ10_17535"/>
<keyword evidence="2 7" id="KW-0813">Transport</keyword>
<protein>
    <recommendedName>
        <fullName evidence="8">ABC transmembrane type-1 domain-containing protein</fullName>
    </recommendedName>
</protein>
<dbReference type="Gene3D" id="1.10.3720.10">
    <property type="entry name" value="MetI-like"/>
    <property type="match status" value="1"/>
</dbReference>
<comment type="caution">
    <text evidence="9">The sequence shown here is derived from an EMBL/GenBank/DDBJ whole genome shotgun (WGS) entry which is preliminary data.</text>
</comment>
<dbReference type="GO" id="GO:0005886">
    <property type="term" value="C:plasma membrane"/>
    <property type="evidence" value="ECO:0007669"/>
    <property type="project" value="UniProtKB-SubCell"/>
</dbReference>